<dbReference type="AlphaFoldDB" id="A0A6C1KFW5"/>
<gene>
    <name evidence="5" type="ORF">FBQ73_10580</name>
</gene>
<evidence type="ECO:0000256" key="2">
    <source>
        <dbReference type="ARBA" id="ARBA00023125"/>
    </source>
</evidence>
<dbReference type="OrthoDB" id="8906692at2"/>
<evidence type="ECO:0000256" key="1">
    <source>
        <dbReference type="ARBA" id="ARBA00023015"/>
    </source>
</evidence>
<keyword evidence="3" id="KW-0804">Transcription</keyword>
<dbReference type="InterPro" id="IPR000835">
    <property type="entry name" value="HTH_MarR-typ"/>
</dbReference>
<evidence type="ECO:0000256" key="3">
    <source>
        <dbReference type="ARBA" id="ARBA00023163"/>
    </source>
</evidence>
<name>A0A6C1KFW5_XANAU</name>
<dbReference type="Pfam" id="PF12802">
    <property type="entry name" value="MarR_2"/>
    <property type="match status" value="1"/>
</dbReference>
<comment type="caution">
    <text evidence="5">The sequence shown here is derived from an EMBL/GenBank/DDBJ whole genome shotgun (WGS) entry which is preliminary data.</text>
</comment>
<organism evidence="5 6">
    <name type="scientific">Xanthobacter autotrophicus</name>
    <dbReference type="NCBI Taxonomy" id="280"/>
    <lineage>
        <taxon>Bacteria</taxon>
        <taxon>Pseudomonadati</taxon>
        <taxon>Pseudomonadota</taxon>
        <taxon>Alphaproteobacteria</taxon>
        <taxon>Hyphomicrobiales</taxon>
        <taxon>Xanthobacteraceae</taxon>
        <taxon>Xanthobacter</taxon>
    </lineage>
</organism>
<dbReference type="PROSITE" id="PS50995">
    <property type="entry name" value="HTH_MARR_2"/>
    <property type="match status" value="1"/>
</dbReference>
<dbReference type="PANTHER" id="PTHR35790:SF4">
    <property type="entry name" value="HTH-TYPE TRANSCRIPTIONAL REGULATOR PCHR"/>
    <property type="match status" value="1"/>
</dbReference>
<dbReference type="InterPro" id="IPR052067">
    <property type="entry name" value="Metal_resp_HTH_trans_reg"/>
</dbReference>
<evidence type="ECO:0000259" key="4">
    <source>
        <dbReference type="PROSITE" id="PS50995"/>
    </source>
</evidence>
<dbReference type="PANTHER" id="PTHR35790">
    <property type="entry name" value="HTH-TYPE TRANSCRIPTIONAL REGULATOR PCHR"/>
    <property type="match status" value="1"/>
</dbReference>
<reference evidence="5 6" key="1">
    <citation type="submission" date="2019-05" db="EMBL/GenBank/DDBJ databases">
        <authorList>
            <person name="Zhou X."/>
        </authorList>
    </citation>
    <scope>NUCLEOTIDE SEQUENCE [LARGE SCALE GENOMIC DNA]</scope>
    <source>
        <strain evidence="5 6">DSM 432</strain>
    </source>
</reference>
<sequence length="154" mass="16930">MAKHEVVPFALADFFPYRLAVLAENVSQAVAQLYGDRFQITRAEWRVLAALGANNGMAAKDISAYSTLDKMQVSRAVARLEEAGLVTRATDDADRRAKILTLTASGRALFQKIVPLAQAREDYLLEDLDPQERAVLDKAMAKVLARAQGLIERG</sequence>
<dbReference type="InterPro" id="IPR023187">
    <property type="entry name" value="Tscrpt_reg_MarR-type_CS"/>
</dbReference>
<dbReference type="InterPro" id="IPR036390">
    <property type="entry name" value="WH_DNA-bd_sf"/>
</dbReference>
<protein>
    <submittedName>
        <fullName evidence="5">MarR family transcriptional regulator</fullName>
    </submittedName>
</protein>
<dbReference type="GO" id="GO:0003677">
    <property type="term" value="F:DNA binding"/>
    <property type="evidence" value="ECO:0007669"/>
    <property type="project" value="UniProtKB-KW"/>
</dbReference>
<dbReference type="InterPro" id="IPR036388">
    <property type="entry name" value="WH-like_DNA-bd_sf"/>
</dbReference>
<dbReference type="Gene3D" id="1.10.10.10">
    <property type="entry name" value="Winged helix-like DNA-binding domain superfamily/Winged helix DNA-binding domain"/>
    <property type="match status" value="1"/>
</dbReference>
<dbReference type="SUPFAM" id="SSF46785">
    <property type="entry name" value="Winged helix' DNA-binding domain"/>
    <property type="match status" value="1"/>
</dbReference>
<proteinExistence type="predicted"/>
<dbReference type="PROSITE" id="PS01117">
    <property type="entry name" value="HTH_MARR_1"/>
    <property type="match status" value="1"/>
</dbReference>
<evidence type="ECO:0000313" key="6">
    <source>
        <dbReference type="Proteomes" id="UP000305131"/>
    </source>
</evidence>
<dbReference type="GO" id="GO:0003700">
    <property type="term" value="F:DNA-binding transcription factor activity"/>
    <property type="evidence" value="ECO:0007669"/>
    <property type="project" value="InterPro"/>
</dbReference>
<dbReference type="GeneID" id="95773897"/>
<feature type="domain" description="HTH marR-type" evidence="4">
    <location>
        <begin position="12"/>
        <end position="145"/>
    </location>
</feature>
<accession>A0A6C1KFW5</accession>
<dbReference type="EMBL" id="VAUP01000022">
    <property type="protein sequence ID" value="TLX43080.1"/>
    <property type="molecule type" value="Genomic_DNA"/>
</dbReference>
<keyword evidence="2" id="KW-0238">DNA-binding</keyword>
<dbReference type="RefSeq" id="WP_138399436.1">
    <property type="nucleotide sequence ID" value="NZ_JBAFVI010000002.1"/>
</dbReference>
<dbReference type="Proteomes" id="UP000305131">
    <property type="component" value="Unassembled WGS sequence"/>
</dbReference>
<keyword evidence="1" id="KW-0805">Transcription regulation</keyword>
<dbReference type="PRINTS" id="PR00598">
    <property type="entry name" value="HTHMARR"/>
</dbReference>
<evidence type="ECO:0000313" key="5">
    <source>
        <dbReference type="EMBL" id="TLX43080.1"/>
    </source>
</evidence>
<dbReference type="SMART" id="SM00347">
    <property type="entry name" value="HTH_MARR"/>
    <property type="match status" value="1"/>
</dbReference>